<proteinExistence type="predicted"/>
<dbReference type="AlphaFoldDB" id="A0A060CKK7"/>
<accession>A0A060CKK7</accession>
<feature type="non-terminal residue" evidence="1">
    <location>
        <position position="84"/>
    </location>
</feature>
<evidence type="ECO:0000313" key="1">
    <source>
        <dbReference type="EMBL" id="AIA95497.1"/>
    </source>
</evidence>
<sequence length="84" mass="9067">MPGAAAAWEKSLYLLREPAGGISPGEGWRDDGVTWMPQTTLYAWVAAVNGREDLAQNLLAFIEGHTTELGSSPGEGERRTAHRS</sequence>
<protein>
    <submittedName>
        <fullName evidence="1">CAZy families GH15 protein</fullName>
    </submittedName>
</protein>
<organism evidence="1">
    <name type="scientific">uncultured Beutenbergia sp</name>
    <dbReference type="NCBI Taxonomy" id="1434397"/>
    <lineage>
        <taxon>Bacteria</taxon>
        <taxon>Bacillati</taxon>
        <taxon>Actinomycetota</taxon>
        <taxon>Actinomycetes</taxon>
        <taxon>Micrococcales</taxon>
        <taxon>Beutenbergiaceae</taxon>
        <taxon>Beutenbergia</taxon>
        <taxon>environmental samples</taxon>
    </lineage>
</organism>
<dbReference type="EMBL" id="KF128134">
    <property type="protein sequence ID" value="AIA95497.1"/>
    <property type="molecule type" value="Genomic_DNA"/>
</dbReference>
<name>A0A060CKK7_9MICO</name>
<reference evidence="1" key="1">
    <citation type="journal article" date="2013" name="Environ. Microbiol.">
        <title>Seasonally variable intestinal metagenomes of the red palm weevil (Rhynchophorus ferrugineus).</title>
        <authorList>
            <person name="Jia S."/>
            <person name="Zhang X."/>
            <person name="Zhang G."/>
            <person name="Yin A."/>
            <person name="Zhang S."/>
            <person name="Li F."/>
            <person name="Wang L."/>
            <person name="Zhao D."/>
            <person name="Yun Q."/>
            <person name="Tala"/>
            <person name="Wang J."/>
            <person name="Sun G."/>
            <person name="Baabdullah M."/>
            <person name="Yu X."/>
            <person name="Hu S."/>
            <person name="Al-Mssallem I.S."/>
            <person name="Yu J."/>
        </authorList>
    </citation>
    <scope>NUCLEOTIDE SEQUENCE</scope>
</reference>